<feature type="transmembrane region" description="Helical" evidence="7">
    <location>
        <begin position="92"/>
        <end position="114"/>
    </location>
</feature>
<feature type="transmembrane region" description="Helical" evidence="7">
    <location>
        <begin position="12"/>
        <end position="35"/>
    </location>
</feature>
<feature type="transmembrane region" description="Helical" evidence="7">
    <location>
        <begin position="218"/>
        <end position="241"/>
    </location>
</feature>
<evidence type="ECO:0000256" key="3">
    <source>
        <dbReference type="ARBA" id="ARBA00022692"/>
    </source>
</evidence>
<dbReference type="PANTHER" id="PTHR30477">
    <property type="entry name" value="ABC-TRANSPORTER METAL-BINDING PROTEIN"/>
    <property type="match status" value="1"/>
</dbReference>
<dbReference type="PROSITE" id="PS51257">
    <property type="entry name" value="PROKAR_LIPOPROTEIN"/>
    <property type="match status" value="1"/>
</dbReference>
<feature type="transmembrane region" description="Helical" evidence="7">
    <location>
        <begin position="67"/>
        <end position="86"/>
    </location>
</feature>
<gene>
    <name evidence="8" type="ORF">NB231_04810</name>
</gene>
<feature type="transmembrane region" description="Helical" evidence="7">
    <location>
        <begin position="41"/>
        <end position="60"/>
    </location>
</feature>
<keyword evidence="6" id="KW-0813">Transport</keyword>
<dbReference type="CDD" id="cd06550">
    <property type="entry name" value="TM_ABC_iron-siderophores_like"/>
    <property type="match status" value="1"/>
</dbReference>
<name>A4BQ46_9GAMM</name>
<proteinExistence type="inferred from homology"/>
<protein>
    <submittedName>
        <fullName evidence="8">ABC Mn2+/Zn2+ transporter,inner membrane subunit</fullName>
    </submittedName>
</protein>
<keyword evidence="4 7" id="KW-1133">Transmembrane helix</keyword>
<dbReference type="Pfam" id="PF00950">
    <property type="entry name" value="ABC-3"/>
    <property type="match status" value="1"/>
</dbReference>
<evidence type="ECO:0000256" key="5">
    <source>
        <dbReference type="ARBA" id="ARBA00023136"/>
    </source>
</evidence>
<feature type="transmembrane region" description="Helical" evidence="7">
    <location>
        <begin position="247"/>
        <end position="268"/>
    </location>
</feature>
<evidence type="ECO:0000256" key="6">
    <source>
        <dbReference type="RuleBase" id="RU003943"/>
    </source>
</evidence>
<organism evidence="8 9">
    <name type="scientific">Nitrococcus mobilis Nb-231</name>
    <dbReference type="NCBI Taxonomy" id="314278"/>
    <lineage>
        <taxon>Bacteria</taxon>
        <taxon>Pseudomonadati</taxon>
        <taxon>Pseudomonadota</taxon>
        <taxon>Gammaproteobacteria</taxon>
        <taxon>Chromatiales</taxon>
        <taxon>Ectothiorhodospiraceae</taxon>
        <taxon>Nitrococcus</taxon>
    </lineage>
</organism>
<keyword evidence="3 6" id="KW-0812">Transmembrane</keyword>
<dbReference type="GO" id="GO:0043190">
    <property type="term" value="C:ATP-binding cassette (ABC) transporter complex"/>
    <property type="evidence" value="ECO:0007669"/>
    <property type="project" value="InterPro"/>
</dbReference>
<evidence type="ECO:0000256" key="2">
    <source>
        <dbReference type="ARBA" id="ARBA00008034"/>
    </source>
</evidence>
<comment type="similarity">
    <text evidence="2 6">Belongs to the ABC-3 integral membrane protein family.</text>
</comment>
<keyword evidence="5 7" id="KW-0472">Membrane</keyword>
<dbReference type="SUPFAM" id="SSF81345">
    <property type="entry name" value="ABC transporter involved in vitamin B12 uptake, BtuC"/>
    <property type="match status" value="1"/>
</dbReference>
<evidence type="ECO:0000313" key="8">
    <source>
        <dbReference type="EMBL" id="EAR22201.1"/>
    </source>
</evidence>
<dbReference type="AlphaFoldDB" id="A4BQ46"/>
<keyword evidence="9" id="KW-1185">Reference proteome</keyword>
<accession>A4BQ46</accession>
<comment type="caution">
    <text evidence="8">The sequence shown here is derived from an EMBL/GenBank/DDBJ whole genome shotgun (WGS) entry which is preliminary data.</text>
</comment>
<dbReference type="STRING" id="314278.NB231_04810"/>
<feature type="transmembrane region" description="Helical" evidence="7">
    <location>
        <begin position="176"/>
        <end position="206"/>
    </location>
</feature>
<dbReference type="GO" id="GO:0055085">
    <property type="term" value="P:transmembrane transport"/>
    <property type="evidence" value="ECO:0007669"/>
    <property type="project" value="InterPro"/>
</dbReference>
<evidence type="ECO:0000256" key="7">
    <source>
        <dbReference type="SAM" id="Phobius"/>
    </source>
</evidence>
<evidence type="ECO:0000256" key="1">
    <source>
        <dbReference type="ARBA" id="ARBA00004141"/>
    </source>
</evidence>
<feature type="transmembrane region" description="Helical" evidence="7">
    <location>
        <begin position="135"/>
        <end position="156"/>
    </location>
</feature>
<dbReference type="eggNOG" id="COG1108">
    <property type="taxonomic scope" value="Bacteria"/>
</dbReference>
<dbReference type="PANTHER" id="PTHR30477:SF18">
    <property type="entry name" value="METAL TRANSPORT SYSTEM MEMBRANE PROTEIN CT_417-RELATED"/>
    <property type="match status" value="1"/>
</dbReference>
<dbReference type="RefSeq" id="WP_005000181.1">
    <property type="nucleotide sequence ID" value="NZ_CH672427.1"/>
</dbReference>
<dbReference type="EMBL" id="AAOF01000004">
    <property type="protein sequence ID" value="EAR22201.1"/>
    <property type="molecule type" value="Genomic_DNA"/>
</dbReference>
<evidence type="ECO:0000256" key="4">
    <source>
        <dbReference type="ARBA" id="ARBA00022989"/>
    </source>
</evidence>
<dbReference type="InterPro" id="IPR001626">
    <property type="entry name" value="ABC_TroCD"/>
</dbReference>
<dbReference type="HOGENOM" id="CLU_028808_3_0_6"/>
<dbReference type="InterPro" id="IPR037294">
    <property type="entry name" value="ABC_BtuC-like"/>
</dbReference>
<dbReference type="OrthoDB" id="9783937at2"/>
<dbReference type="Gene3D" id="1.10.3470.10">
    <property type="entry name" value="ABC transporter involved in vitamin B12 uptake, BtuC"/>
    <property type="match status" value="1"/>
</dbReference>
<comment type="subcellular location">
    <subcellularLocation>
        <location evidence="6">Cell membrane</location>
        <topology evidence="6">Multi-pass membrane protein</topology>
    </subcellularLocation>
    <subcellularLocation>
        <location evidence="1">Membrane</location>
        <topology evidence="1">Multi-pass membrane protein</topology>
    </subcellularLocation>
</comment>
<sequence>MEFLRALMDFSFLQNALLGGLLASLGCGMIGPYVVVKRISYLVGGIAHAVLGGVGVAYYFGWPPFGGALVAAVLGALLIGWVSLRWRQQEDMLIGAFWAGGMAVGILFISRAPGYNVDLMSYLFGNILLITRDDLLLMAGLDAVIFTLIMVFHRQFQAVCFDEQFARLRGVGVTQFYLLLLCMVALTLVLLIQVVGLILVIALVSLPAAVAGQWVRSLGAMMLLATVLGAIVTLSGLGLSYGPDLPSGATIVLVSALVYFLSTLMMGIRKRRVQG</sequence>
<dbReference type="GO" id="GO:0010043">
    <property type="term" value="P:response to zinc ion"/>
    <property type="evidence" value="ECO:0007669"/>
    <property type="project" value="TreeGrafter"/>
</dbReference>
<reference evidence="8 9" key="1">
    <citation type="submission" date="2006-02" db="EMBL/GenBank/DDBJ databases">
        <authorList>
            <person name="Waterbury J."/>
            <person name="Ferriera S."/>
            <person name="Johnson J."/>
            <person name="Kravitz S."/>
            <person name="Halpern A."/>
            <person name="Remington K."/>
            <person name="Beeson K."/>
            <person name="Tran B."/>
            <person name="Rogers Y.-H."/>
            <person name="Friedman R."/>
            <person name="Venter J.C."/>
        </authorList>
    </citation>
    <scope>NUCLEOTIDE SEQUENCE [LARGE SCALE GENOMIC DNA]</scope>
    <source>
        <strain evidence="8 9">Nb-231</strain>
    </source>
</reference>
<evidence type="ECO:0000313" key="9">
    <source>
        <dbReference type="Proteomes" id="UP000003374"/>
    </source>
</evidence>
<dbReference type="Proteomes" id="UP000003374">
    <property type="component" value="Unassembled WGS sequence"/>
</dbReference>